<dbReference type="WBParaSite" id="jg4330">
    <property type="protein sequence ID" value="jg4330"/>
    <property type="gene ID" value="jg4330"/>
</dbReference>
<keyword evidence="2" id="KW-1185">Reference proteome</keyword>
<accession>A0A915EAN3</accession>
<evidence type="ECO:0000313" key="2">
    <source>
        <dbReference type="Proteomes" id="UP000887574"/>
    </source>
</evidence>
<reference evidence="3" key="1">
    <citation type="submission" date="2022-11" db="UniProtKB">
        <authorList>
            <consortium name="WormBaseParasite"/>
        </authorList>
    </citation>
    <scope>IDENTIFICATION</scope>
</reference>
<dbReference type="InterPro" id="IPR016024">
    <property type="entry name" value="ARM-type_fold"/>
</dbReference>
<feature type="compositionally biased region" description="Basic and acidic residues" evidence="1">
    <location>
        <begin position="1"/>
        <end position="28"/>
    </location>
</feature>
<dbReference type="Gene3D" id="1.25.10.10">
    <property type="entry name" value="Leucine-rich Repeat Variant"/>
    <property type="match status" value="1"/>
</dbReference>
<dbReference type="SUPFAM" id="SSF48371">
    <property type="entry name" value="ARM repeat"/>
    <property type="match status" value="1"/>
</dbReference>
<sequence length="603" mass="67431">MDFEQSEHNTLRGSPKERRVKISFDQGKHSTKPWKGSKSYGYRYDMLLENAKETEMTGCGGLRHHLKTHEVAVAISQAAVDEALLKFAVCSGQPMSIVGNTHFISFLQAFGNFWVESKEAGHLKQAKDVLPSANTLSSRLDTALESVKEGIDVRAKCIDTMRQFAAKKMFCFAKEGKIKTMLRLLIDLLTTKKTITEASAYHRHSLTIIHHLLTVGGPTSLACKEAARSEPFFQHLLDILRNENGLNSVSRHIAINSLKAMMQGKIAWKTLVMEKGGIEILLRYLDVSKHNFKERRAALLSLLSMLGQQKKFAQKFVQLNGIQILTKSIFDDFSPEMVYDSMKCLCMVSDLQETAANCEARHFFLSNVLVVNSSAKKSLTLMREPRALEFIISIAGQCAKISNTNNKKFIANDILDRCLVAIHAVNREDNEERVRASKLMSANFLATQLFQTVMLLPNTIHQNRVVSGIATRVVILRRAYSGGCLDGGYPGESNQVEMHSRKIWFKMLSNGVVPNDLNVSKMVMKFIVDRIASGQTKATDNSPATEQEIKKAACSRAIITLPSTVCKGCWKVHNIQKLLLLKSKKAISTPFSYLAIIALWRCV</sequence>
<feature type="region of interest" description="Disordered" evidence="1">
    <location>
        <begin position="1"/>
        <end position="30"/>
    </location>
</feature>
<organism evidence="2 3">
    <name type="scientific">Ditylenchus dipsaci</name>
    <dbReference type="NCBI Taxonomy" id="166011"/>
    <lineage>
        <taxon>Eukaryota</taxon>
        <taxon>Metazoa</taxon>
        <taxon>Ecdysozoa</taxon>
        <taxon>Nematoda</taxon>
        <taxon>Chromadorea</taxon>
        <taxon>Rhabditida</taxon>
        <taxon>Tylenchina</taxon>
        <taxon>Tylenchomorpha</taxon>
        <taxon>Sphaerularioidea</taxon>
        <taxon>Anguinidae</taxon>
        <taxon>Anguininae</taxon>
        <taxon>Ditylenchus</taxon>
    </lineage>
</organism>
<dbReference type="InterPro" id="IPR011989">
    <property type="entry name" value="ARM-like"/>
</dbReference>
<evidence type="ECO:0000256" key="1">
    <source>
        <dbReference type="SAM" id="MobiDB-lite"/>
    </source>
</evidence>
<dbReference type="Proteomes" id="UP000887574">
    <property type="component" value="Unplaced"/>
</dbReference>
<proteinExistence type="predicted"/>
<dbReference type="AlphaFoldDB" id="A0A915EAN3"/>
<protein>
    <submittedName>
        <fullName evidence="3">Uncharacterized protein</fullName>
    </submittedName>
</protein>
<name>A0A915EAN3_9BILA</name>
<dbReference type="SUPFAM" id="SSF140996">
    <property type="entry name" value="Hermes dimerisation domain"/>
    <property type="match status" value="1"/>
</dbReference>
<evidence type="ECO:0000313" key="3">
    <source>
        <dbReference type="WBParaSite" id="jg4330"/>
    </source>
</evidence>